<dbReference type="PROSITE" id="PS50125">
    <property type="entry name" value="GUANYLATE_CYCLASE_2"/>
    <property type="match status" value="1"/>
</dbReference>
<dbReference type="SUPFAM" id="SSF49879">
    <property type="entry name" value="SMAD/FHA domain"/>
    <property type="match status" value="1"/>
</dbReference>
<dbReference type="SMART" id="SM00240">
    <property type="entry name" value="FHA"/>
    <property type="match status" value="1"/>
</dbReference>
<dbReference type="EMBL" id="CCAE010000038">
    <property type="protein sequence ID" value="CDN89248.1"/>
    <property type="molecule type" value="Genomic_DNA"/>
</dbReference>
<dbReference type="PANTHER" id="PTHR43081">
    <property type="entry name" value="ADENYLATE CYCLASE, TERMINAL-DIFFERENTIATION SPECIFIC-RELATED"/>
    <property type="match status" value="1"/>
</dbReference>
<dbReference type="Pfam" id="PF00211">
    <property type="entry name" value="Guanylate_cyc"/>
    <property type="match status" value="1"/>
</dbReference>
<evidence type="ECO:0000259" key="1">
    <source>
        <dbReference type="PROSITE" id="PS50006"/>
    </source>
</evidence>
<dbReference type="InterPro" id="IPR008984">
    <property type="entry name" value="SMAD_FHA_dom_sf"/>
</dbReference>
<dbReference type="AlphaFoldDB" id="A0A1L1PH25"/>
<proteinExistence type="predicted"/>
<dbReference type="RefSeq" id="WP_009517427.1">
    <property type="nucleotide sequence ID" value="NZ_CCAE010000038.1"/>
</dbReference>
<dbReference type="InterPro" id="IPR001054">
    <property type="entry name" value="A/G_cyclase"/>
</dbReference>
<dbReference type="Gene3D" id="2.60.200.20">
    <property type="match status" value="1"/>
</dbReference>
<dbReference type="InterPro" id="IPR050697">
    <property type="entry name" value="Adenylyl/Guanylyl_Cyclase_3/4"/>
</dbReference>
<dbReference type="SUPFAM" id="SSF55073">
    <property type="entry name" value="Nucleotide cyclase"/>
    <property type="match status" value="1"/>
</dbReference>
<name>A0A1L1PH25_HYDIT</name>
<feature type="domain" description="FHA" evidence="1">
    <location>
        <begin position="215"/>
        <end position="258"/>
    </location>
</feature>
<evidence type="ECO:0000313" key="4">
    <source>
        <dbReference type="Proteomes" id="UP000028878"/>
    </source>
</evidence>
<dbReference type="InterPro" id="IPR000253">
    <property type="entry name" value="FHA_dom"/>
</dbReference>
<dbReference type="GO" id="GO:0009190">
    <property type="term" value="P:cyclic nucleotide biosynthetic process"/>
    <property type="evidence" value="ECO:0007669"/>
    <property type="project" value="InterPro"/>
</dbReference>
<dbReference type="GO" id="GO:0035556">
    <property type="term" value="P:intracellular signal transduction"/>
    <property type="evidence" value="ECO:0007669"/>
    <property type="project" value="InterPro"/>
</dbReference>
<evidence type="ECO:0000313" key="3">
    <source>
        <dbReference type="EMBL" id="CDN89248.1"/>
    </source>
</evidence>
<dbReference type="CDD" id="cd07302">
    <property type="entry name" value="CHD"/>
    <property type="match status" value="1"/>
</dbReference>
<protein>
    <submittedName>
        <fullName evidence="3">Putative adenylate/guanylate cyclase</fullName>
    </submittedName>
</protein>
<dbReference type="PROSITE" id="PS50006">
    <property type="entry name" value="FHA_DOMAIN"/>
    <property type="match status" value="1"/>
</dbReference>
<dbReference type="Gene3D" id="3.30.70.1230">
    <property type="entry name" value="Nucleotide cyclase"/>
    <property type="match status" value="1"/>
</dbReference>
<dbReference type="GO" id="GO:0004016">
    <property type="term" value="F:adenylate cyclase activity"/>
    <property type="evidence" value="ECO:0007669"/>
    <property type="project" value="UniProtKB-ARBA"/>
</dbReference>
<organism evidence="3 4">
    <name type="scientific">Hydrogenophaga intermedia</name>
    <dbReference type="NCBI Taxonomy" id="65786"/>
    <lineage>
        <taxon>Bacteria</taxon>
        <taxon>Pseudomonadati</taxon>
        <taxon>Pseudomonadota</taxon>
        <taxon>Betaproteobacteria</taxon>
        <taxon>Burkholderiales</taxon>
        <taxon>Comamonadaceae</taxon>
        <taxon>Hydrogenophaga</taxon>
    </lineage>
</organism>
<gene>
    <name evidence="3" type="ORF">BN948_03685</name>
</gene>
<dbReference type="Proteomes" id="UP000028878">
    <property type="component" value="Unassembled WGS sequence"/>
</dbReference>
<keyword evidence="4" id="KW-1185">Reference proteome</keyword>
<dbReference type="Pfam" id="PF00498">
    <property type="entry name" value="FHA"/>
    <property type="match status" value="1"/>
</dbReference>
<reference evidence="4" key="2">
    <citation type="submission" date="2014-11" db="EMBL/GenBank/DDBJ databases">
        <title>Draft genome sequence of Hydrogenophaga intermedia S1.</title>
        <authorList>
            <person name="Gan H.M."/>
            <person name="Chew T.H."/>
            <person name="Stolz A."/>
        </authorList>
    </citation>
    <scope>NUCLEOTIDE SEQUENCE [LARGE SCALE GENOMIC DNA]</scope>
    <source>
        <strain evidence="4">S1</strain>
    </source>
</reference>
<evidence type="ECO:0000259" key="2">
    <source>
        <dbReference type="PROSITE" id="PS50125"/>
    </source>
</evidence>
<sequence>MPELTIAFVDLTGSTSVFETLGNDRATKAVTKLTQWIGARGQANGGTVVKMLGDGVLMAFADNRAAVDSMVQIQQEHGKRVQQWPAHLKLLMQIGLARGPVVWVDGDCFGDAVNLASRLSDLAGPEQIFASDTVIQKLEPRSLVRSRNLGAMRIKGKVDPCEVFRVEWQADMQSEFLTVPADLHALTPKDDSDFAGIELAWLDATRTFSSGELPLRIGRVPEASFVVSDPRVSRMHATIGLRSGNYVLEDVSSYGTWVRFGGSDSVVQLRRQDCVLHSDGEISLGAPFSDFSAPTVSYKLMDGSMALARSSAASAR</sequence>
<dbReference type="PANTHER" id="PTHR43081:SF1">
    <property type="entry name" value="ADENYLATE CYCLASE, TERMINAL-DIFFERENTIATION SPECIFIC"/>
    <property type="match status" value="1"/>
</dbReference>
<feature type="domain" description="Guanylate cyclase" evidence="2">
    <location>
        <begin position="5"/>
        <end position="120"/>
    </location>
</feature>
<reference evidence="4" key="1">
    <citation type="submission" date="2014-02" db="EMBL/GenBank/DDBJ databases">
        <authorList>
            <person name="Gan H."/>
        </authorList>
    </citation>
    <scope>NUCLEOTIDE SEQUENCE [LARGE SCALE GENOMIC DNA]</scope>
    <source>
        <strain evidence="4">S1</strain>
    </source>
</reference>
<dbReference type="InterPro" id="IPR029787">
    <property type="entry name" value="Nucleotide_cyclase"/>
</dbReference>
<accession>A0A1L1PH25</accession>
<dbReference type="CDD" id="cd00060">
    <property type="entry name" value="FHA"/>
    <property type="match status" value="1"/>
</dbReference>